<reference evidence="1 2" key="1">
    <citation type="submission" date="2018-05" db="EMBL/GenBank/DDBJ databases">
        <title>Chitinophaga sp. K3CV102501T nov., isolated from isolated from a monsoon evergreen broad-leaved forest soil.</title>
        <authorList>
            <person name="Lv Y."/>
        </authorList>
    </citation>
    <scope>NUCLEOTIDE SEQUENCE [LARGE SCALE GENOMIC DNA]</scope>
    <source>
        <strain evidence="1 2">GDMCC 1.1325</strain>
    </source>
</reference>
<name>A0A365XXB7_9BACT</name>
<comment type="caution">
    <text evidence="1">The sequence shown here is derived from an EMBL/GenBank/DDBJ whole genome shotgun (WGS) entry which is preliminary data.</text>
</comment>
<keyword evidence="2" id="KW-1185">Reference proteome</keyword>
<organism evidence="1 2">
    <name type="scientific">Chitinophaga flava</name>
    <dbReference type="NCBI Taxonomy" id="2259036"/>
    <lineage>
        <taxon>Bacteria</taxon>
        <taxon>Pseudomonadati</taxon>
        <taxon>Bacteroidota</taxon>
        <taxon>Chitinophagia</taxon>
        <taxon>Chitinophagales</taxon>
        <taxon>Chitinophagaceae</taxon>
        <taxon>Chitinophaga</taxon>
    </lineage>
</organism>
<evidence type="ECO:0000313" key="1">
    <source>
        <dbReference type="EMBL" id="RBL90870.1"/>
    </source>
</evidence>
<evidence type="ECO:0000313" key="2">
    <source>
        <dbReference type="Proteomes" id="UP000253410"/>
    </source>
</evidence>
<gene>
    <name evidence="1" type="ORF">DF182_17760</name>
</gene>
<proteinExistence type="predicted"/>
<dbReference type="Proteomes" id="UP000253410">
    <property type="component" value="Unassembled WGS sequence"/>
</dbReference>
<sequence>MSSEQDAFLWRHVVHKNMSHRWRMIKNIIQRWYVTVISLC</sequence>
<accession>A0A365XXB7</accession>
<dbReference type="EMBL" id="QFFJ01000002">
    <property type="protein sequence ID" value="RBL90870.1"/>
    <property type="molecule type" value="Genomic_DNA"/>
</dbReference>
<dbReference type="AlphaFoldDB" id="A0A365XXB7"/>
<protein>
    <submittedName>
        <fullName evidence="1">Uncharacterized protein</fullName>
    </submittedName>
</protein>